<sequence length="65" mass="7121">MKAAVDKIQSFCSVFVYFWGRTEFGVGGKQKRVEKRTLAAASTAFCRENLAKYSAVAASVNPINT</sequence>
<comment type="caution">
    <text evidence="1">The sequence shown here is derived from an EMBL/GenBank/DDBJ whole genome shotgun (WGS) entry which is preliminary data.</text>
</comment>
<gene>
    <name evidence="1" type="ORF">GKC89_06430</name>
</gene>
<dbReference type="AlphaFoldDB" id="A0A6A8HIJ9"/>
<name>A0A6A8HIJ9_9LACO</name>
<reference evidence="1" key="1">
    <citation type="journal article" date="2019" name="Nat. Med.">
        <title>A library of human gut bacterial isolates paired with longitudinal multiomics data enables mechanistic microbiome research.</title>
        <authorList>
            <person name="Poyet M."/>
            <person name="Groussin M."/>
            <person name="Gibbons S.M."/>
            <person name="Avila-Pacheco J."/>
            <person name="Jiang X."/>
            <person name="Kearney S.M."/>
            <person name="Perrotta A.R."/>
            <person name="Berdy B."/>
            <person name="Zhao S."/>
            <person name="Lieberman T.D."/>
            <person name="Swanson P.K."/>
            <person name="Smith M."/>
            <person name="Roesemann S."/>
            <person name="Alexander J.E."/>
            <person name="Rich S.A."/>
            <person name="Livny J."/>
            <person name="Vlamakis H."/>
            <person name="Clish C."/>
            <person name="Bullock K."/>
            <person name="Deik A."/>
            <person name="Scott J."/>
            <person name="Pierce K.A."/>
            <person name="Xavier R.J."/>
            <person name="Alm E.J."/>
        </authorList>
    </citation>
    <scope>NUCLEOTIDE SEQUENCE</scope>
    <source>
        <strain evidence="1">BIOML-A18</strain>
    </source>
</reference>
<dbReference type="EMBL" id="WKOD01000016">
    <property type="protein sequence ID" value="MSA68723.1"/>
    <property type="molecule type" value="Genomic_DNA"/>
</dbReference>
<accession>A0A6A8HIJ9</accession>
<organism evidence="1">
    <name type="scientific">Ligilactobacillus ruminis</name>
    <dbReference type="NCBI Taxonomy" id="1623"/>
    <lineage>
        <taxon>Bacteria</taxon>
        <taxon>Bacillati</taxon>
        <taxon>Bacillota</taxon>
        <taxon>Bacilli</taxon>
        <taxon>Lactobacillales</taxon>
        <taxon>Lactobacillaceae</taxon>
        <taxon>Ligilactobacillus</taxon>
    </lineage>
</organism>
<protein>
    <submittedName>
        <fullName evidence="1">Uncharacterized protein</fullName>
    </submittedName>
</protein>
<evidence type="ECO:0000313" key="1">
    <source>
        <dbReference type="EMBL" id="MSA68723.1"/>
    </source>
</evidence>
<proteinExistence type="predicted"/>